<feature type="transmembrane region" description="Helical" evidence="11">
    <location>
        <begin position="1422"/>
        <end position="1446"/>
    </location>
</feature>
<dbReference type="InterPro" id="IPR001714">
    <property type="entry name" value="Pept_M24_MAP"/>
</dbReference>
<dbReference type="InterPro" id="IPR036005">
    <property type="entry name" value="Creatinase/aminopeptidase-like"/>
</dbReference>
<keyword evidence="7 8" id="KW-0378">Hydrolase</keyword>
<dbReference type="SUPFAM" id="SSF55920">
    <property type="entry name" value="Creatinase/aminopeptidase"/>
    <property type="match status" value="1"/>
</dbReference>
<evidence type="ECO:0000256" key="4">
    <source>
        <dbReference type="ARBA" id="ARBA00022438"/>
    </source>
</evidence>
<comment type="caution">
    <text evidence="13">The sequence shown here is derived from an EMBL/GenBank/DDBJ whole genome shotgun (WGS) entry which is preliminary data.</text>
</comment>
<dbReference type="GO" id="GO:0046872">
    <property type="term" value="F:metal ion binding"/>
    <property type="evidence" value="ECO:0007669"/>
    <property type="project" value="UniProtKB-UniRule"/>
</dbReference>
<keyword evidence="4 8" id="KW-0031">Aminopeptidase</keyword>
<keyword evidence="11" id="KW-0472">Membrane</keyword>
<feature type="transmembrane region" description="Helical" evidence="11">
    <location>
        <begin position="1512"/>
        <end position="1533"/>
    </location>
</feature>
<feature type="compositionally biased region" description="Basic residues" evidence="10">
    <location>
        <begin position="475"/>
        <end position="485"/>
    </location>
</feature>
<gene>
    <name evidence="13" type="primary">MAP2B</name>
    <name evidence="13" type="ORF">AK812_SmicGene6413</name>
</gene>
<feature type="binding site" evidence="8">
    <location>
        <position position="904"/>
    </location>
    <ligand>
        <name>a divalent metal cation</name>
        <dbReference type="ChEBI" id="CHEBI:60240"/>
        <label>2</label>
        <note>catalytic</note>
    </ligand>
</feature>
<feature type="region of interest" description="Disordered" evidence="10">
    <location>
        <begin position="1067"/>
        <end position="1098"/>
    </location>
</feature>
<dbReference type="GO" id="GO:0005737">
    <property type="term" value="C:cytoplasm"/>
    <property type="evidence" value="ECO:0007669"/>
    <property type="project" value="UniProtKB-SubCell"/>
</dbReference>
<dbReference type="GO" id="GO:0070006">
    <property type="term" value="F:metalloaminopeptidase activity"/>
    <property type="evidence" value="ECO:0007669"/>
    <property type="project" value="UniProtKB-UniRule"/>
</dbReference>
<evidence type="ECO:0000256" key="8">
    <source>
        <dbReference type="HAMAP-Rule" id="MF_03175"/>
    </source>
</evidence>
<dbReference type="EC" id="3.4.11.18" evidence="8"/>
<feature type="binding site" evidence="8">
    <location>
        <position position="809"/>
    </location>
    <ligand>
        <name>a divalent metal cation</name>
        <dbReference type="ChEBI" id="CHEBI:60240"/>
        <label>2</label>
        <note>catalytic</note>
    </ligand>
</feature>
<feature type="binding site" evidence="8">
    <location>
        <position position="784"/>
    </location>
    <ligand>
        <name>substrate</name>
    </ligand>
</feature>
<comment type="function">
    <text evidence="8 9">Cotranslationally removes the N-terminal methionine from nascent proteins. The N-terminal methionine is often cleaved when the second residue in the primary sequence is small and uncharged (Met-Ala-, Cys, Gly, Pro, Ser, Thr, or Val).</text>
</comment>
<protein>
    <recommendedName>
        <fullName evidence="8">Methionine aminopeptidase 2</fullName>
        <shortName evidence="8">MAP 2</shortName>
        <shortName evidence="8">MetAP 2</shortName>
        <ecNumber evidence="8">3.4.11.18</ecNumber>
    </recommendedName>
    <alternativeName>
        <fullName evidence="8">Peptidase M</fullName>
    </alternativeName>
</protein>
<feature type="transmembrane region" description="Helical" evidence="11">
    <location>
        <begin position="346"/>
        <end position="367"/>
    </location>
</feature>
<feature type="transmembrane region" description="Helical" evidence="11">
    <location>
        <begin position="1144"/>
        <end position="1168"/>
    </location>
</feature>
<feature type="transmembrane region" description="Helical" evidence="11">
    <location>
        <begin position="1266"/>
        <end position="1291"/>
    </location>
</feature>
<keyword evidence="11" id="KW-1133">Transmembrane helix</keyword>
<dbReference type="PANTHER" id="PTHR45777">
    <property type="entry name" value="METHIONINE AMINOPEPTIDASE 2"/>
    <property type="match status" value="1"/>
</dbReference>
<dbReference type="OrthoDB" id="7848262at2759"/>
<dbReference type="InterPro" id="IPR036388">
    <property type="entry name" value="WH-like_DNA-bd_sf"/>
</dbReference>
<evidence type="ECO:0000256" key="9">
    <source>
        <dbReference type="RuleBase" id="RU003653"/>
    </source>
</evidence>
<feature type="compositionally biased region" description="Basic residues" evidence="10">
    <location>
        <begin position="527"/>
        <end position="536"/>
    </location>
</feature>
<feature type="transmembrane region" description="Helical" evidence="11">
    <location>
        <begin position="1554"/>
        <end position="1574"/>
    </location>
</feature>
<comment type="cofactor">
    <cofactor evidence="2">
        <name>Mn(2+)</name>
        <dbReference type="ChEBI" id="CHEBI:29035"/>
    </cofactor>
</comment>
<comment type="cofactor">
    <cofactor evidence="3">
        <name>Fe(2+)</name>
        <dbReference type="ChEBI" id="CHEBI:29033"/>
    </cofactor>
</comment>
<dbReference type="NCBIfam" id="TIGR00501">
    <property type="entry name" value="met_pdase_II"/>
    <property type="match status" value="1"/>
</dbReference>
<feature type="binding site" evidence="8">
    <location>
        <position position="682"/>
    </location>
    <ligand>
        <name>substrate</name>
    </ligand>
</feature>
<dbReference type="Proteomes" id="UP000186817">
    <property type="component" value="Unassembled WGS sequence"/>
</dbReference>
<dbReference type="CDD" id="cd01088">
    <property type="entry name" value="MetAP2"/>
    <property type="match status" value="1"/>
</dbReference>
<feature type="transmembrane region" description="Helical" evidence="11">
    <location>
        <begin position="1586"/>
        <end position="1609"/>
    </location>
</feature>
<dbReference type="HAMAP" id="MF_03175">
    <property type="entry name" value="MetAP_2_euk"/>
    <property type="match status" value="1"/>
</dbReference>
<evidence type="ECO:0000313" key="14">
    <source>
        <dbReference type="Proteomes" id="UP000186817"/>
    </source>
</evidence>
<feature type="transmembrane region" description="Helical" evidence="11">
    <location>
        <begin position="1227"/>
        <end position="1246"/>
    </location>
</feature>
<dbReference type="Gene3D" id="3.90.230.10">
    <property type="entry name" value="Creatinase/methionine aminopeptidase superfamily"/>
    <property type="match status" value="1"/>
</dbReference>
<dbReference type="EMBL" id="LSRX01000087">
    <property type="protein sequence ID" value="OLQ09956.1"/>
    <property type="molecule type" value="Genomic_DNA"/>
</dbReference>
<comment type="catalytic activity">
    <reaction evidence="1 8 9">
        <text>Release of N-terminal amino acids, preferentially methionine, from peptides and arylamides.</text>
        <dbReference type="EC" id="3.4.11.18"/>
    </reaction>
</comment>
<dbReference type="PRINTS" id="PR00599">
    <property type="entry name" value="MAPEPTIDASE"/>
</dbReference>
<keyword evidence="5 8" id="KW-0645">Protease</keyword>
<dbReference type="GO" id="GO:0004239">
    <property type="term" value="F:initiator methionyl aminopeptidase activity"/>
    <property type="evidence" value="ECO:0007669"/>
    <property type="project" value="UniProtKB-UniRule"/>
</dbReference>
<dbReference type="Gene3D" id="1.10.10.10">
    <property type="entry name" value="Winged helix-like DNA-binding domain superfamily/Winged helix DNA-binding domain"/>
    <property type="match status" value="1"/>
</dbReference>
<keyword evidence="8" id="KW-0963">Cytoplasm</keyword>
<feature type="transmembrane region" description="Helical" evidence="11">
    <location>
        <begin position="262"/>
        <end position="286"/>
    </location>
</feature>
<name>A0A1Q9ERB0_SYMMI</name>
<evidence type="ECO:0000256" key="2">
    <source>
        <dbReference type="ARBA" id="ARBA00001936"/>
    </source>
</evidence>
<dbReference type="InterPro" id="IPR000994">
    <property type="entry name" value="Pept_M24"/>
</dbReference>
<feature type="transmembrane region" description="Helical" evidence="11">
    <location>
        <begin position="1385"/>
        <end position="1402"/>
    </location>
</feature>
<feature type="domain" description="Peptidase M24" evidence="12">
    <location>
        <begin position="618"/>
        <end position="821"/>
    </location>
</feature>
<feature type="binding site" evidence="8">
    <location>
        <position position="713"/>
    </location>
    <ligand>
        <name>a divalent metal cation</name>
        <dbReference type="ChEBI" id="CHEBI:60240"/>
        <label>1</label>
    </ligand>
</feature>
<dbReference type="Pfam" id="PF00557">
    <property type="entry name" value="Peptidase_M24"/>
    <property type="match status" value="1"/>
</dbReference>
<reference evidence="13 14" key="1">
    <citation type="submission" date="2016-02" db="EMBL/GenBank/DDBJ databases">
        <title>Genome analysis of coral dinoflagellate symbionts highlights evolutionary adaptations to a symbiotic lifestyle.</title>
        <authorList>
            <person name="Aranda M."/>
            <person name="Li Y."/>
            <person name="Liew Y.J."/>
            <person name="Baumgarten S."/>
            <person name="Simakov O."/>
            <person name="Wilson M."/>
            <person name="Piel J."/>
            <person name="Ashoor H."/>
            <person name="Bougouffa S."/>
            <person name="Bajic V.B."/>
            <person name="Ryu T."/>
            <person name="Ravasi T."/>
            <person name="Bayer T."/>
            <person name="Micklem G."/>
            <person name="Kim H."/>
            <person name="Bhak J."/>
            <person name="Lajeunesse T.C."/>
            <person name="Voolstra C.R."/>
        </authorList>
    </citation>
    <scope>NUCLEOTIDE SEQUENCE [LARGE SCALE GENOMIC DNA]</scope>
    <source>
        <strain evidence="13 14">CCMP2467</strain>
    </source>
</reference>
<keyword evidence="6 8" id="KW-0479">Metal-binding</keyword>
<feature type="transmembrane region" description="Helical" evidence="11">
    <location>
        <begin position="1345"/>
        <end position="1364"/>
    </location>
</feature>
<evidence type="ECO:0000256" key="10">
    <source>
        <dbReference type="SAM" id="MobiDB-lite"/>
    </source>
</evidence>
<dbReference type="SUPFAM" id="SSF46785">
    <property type="entry name" value="Winged helix' DNA-binding domain"/>
    <property type="match status" value="1"/>
</dbReference>
<keyword evidence="11" id="KW-0812">Transmembrane</keyword>
<dbReference type="PANTHER" id="PTHR45777:SF2">
    <property type="entry name" value="METHIONINE AMINOPEPTIDASE 2"/>
    <property type="match status" value="1"/>
</dbReference>
<comment type="subcellular location">
    <subcellularLocation>
        <location evidence="8">Cytoplasm</location>
    </subcellularLocation>
</comment>
<comment type="similarity">
    <text evidence="8">Belongs to the peptidase M24A family. Methionine aminopeptidase eukaryotic type 2 subfamily.</text>
</comment>
<feature type="binding site" evidence="8">
    <location>
        <position position="713"/>
    </location>
    <ligand>
        <name>a divalent metal cation</name>
        <dbReference type="ChEBI" id="CHEBI:60240"/>
        <label>2</label>
        <note>catalytic</note>
    </ligand>
</feature>
<accession>A0A1Q9ERB0</accession>
<dbReference type="InterPro" id="IPR036390">
    <property type="entry name" value="WH_DNA-bd_sf"/>
</dbReference>
<feature type="binding site" evidence="8">
    <location>
        <position position="702"/>
    </location>
    <ligand>
        <name>a divalent metal cation</name>
        <dbReference type="ChEBI" id="CHEBI:60240"/>
        <label>1</label>
    </ligand>
</feature>
<sequence>MAKSKNHTGHNQIYKDLLMSDDLAVPAVGLRLKNCRFVRNQAFAKRGMKCTPEEKEERLNAQKEAQKRFDEQKKKEALNIGENPATPIPQAFAKRGMKCTPEEKEERLNAQKEAQKRFDEQKKKEALNIGENPATPIPQIPTCLKAFLTSRGVSLHDAMEPVPLTAWTGRNPCEHVNGKRYFIGNLASSATNCTVNRPMTTYADNFQVCHACAVAGCDTCSKEDGCQECMFPLTRLLLGPDDAIGSLLGSLGSEDEKQCVSVFIFIFAGLLLFTMVFAVLTLLRFLCLSLVSARSPGALEHCLQHRRRAKVHNYSVPGNVFYPLLATNVQRENISGLAPALYFRHLAFQALLSFFLTVLSLIGYFLPNLTKDSASSPRLIRPEQLGLAQKLHAVMVFVFVFFAVIRWIWTQGRAARAEHEETEAPKPLAQAEVFCSERFEQCSWFRVVFAESMVDPDPEEKQEEEVEAAEGAAAAKKKKRNKKKKDPAAGHAAQDEEAVPASAESPNAAQESDEEDKADVADATGDKKKKKKKKKAGGGGAKVFNIPEQDNTALRRVRNWAAVPTSRQSPAFDIPVSEQYPDSQFPLGECVEYVGSNAFRTTSAEKREMERLSSYDYEKIRKAGEVHRQVRKYVQSFVKPGLKMTEICQRLERKTHELVVANGLEAGWGFPTGCSLNWVAAHYTPNYGDETVLQYDDVCKLDFGVQVGGRIVDCAFTMAFNERYDPIIEASQVKEAGIDARFQDIGAAIQETIESYEIELNGKTWPIKAVRNLNGHSIEAYRIHGCKSVPIVKNQESSFMEEGEFYAIETFASNGKGYVVEDLECSHFMKIFDAQHVPLRVKSSKALLHTIEQNFGTLGFCRRWLDDLGQTRHLMALKNLVDNDIVQPYPPLCDAKGSYVTQMEHTILLRPTCKEIVSRALRQMTVELFLQNHCVMVAILPHISDYALMAEGFPKTARSPHEVKAFFESILGFEVEGVSIAYDLSEEADFVENRILRVAEQADAHLGVYPAELADVREMMASSQDGHVLDSLVSSGQAVVVFSREEDREFCLRRFVEIRRQLRQSESRVSMDEADTDDESQALLGGKRPSQASKQGRGLSGAARLSAAMLFRGKFPITVAEVPDAADLLWKNFQVQGGLKFTRVVLTFLGGLLMVFVVSAVVFAPSVLSGVSYLNITDPSTAQVSLKWLEQVSMAGMTAVLNRLLAIGMRSAAEAGGFVQKVSEDSVFLVCTYLLVLANSVIPLGIAQIVASWSDLRVTPYSATEWLFTLMAVILLTTEFLYIVFPAWSYWTAHFRVRQSRYITVREGQPVLTSAEFPMAQRYVDILLMMTLVFVMITIDYKSMYTIGSEILMLLYSFYVYFIDKFFFLRINRQTYYVSSNLDRTVHYLFTVPMLLLAWFPLQLFDSWLPPSGWGRYAAMPAAVAGVVLLFLATVSISSRFVVGLFDYLTIVMVCRVVAQFLLEKPLFQMGCGIVLGLIVPVVARLAGNNDPNENQISHVFGQDSICVAMDFPGWVEVATIMFFFAGLLHSYAMIKVYQHCKSEWKAESSKRCLLAFVAFEILCVNCFWMVGLFSPVLDHSVGQVFAHTIPFIVFQFFFFFWVIFLMAFVPPKDVSKIRAVYCVSLGYVVLQLAQLGMIFYTLALLAQPGVETSGPNRFKGPLATEQASLQVLEPISLFGRLTCLCLHPLRLQRQPENPKVVADAVTDFKTEAAVDPAEGRCCNDPQRELSDVPYVEVAAVTACNYFNTNYAHVLRTLHFPSIVVPPVYPHLAGKEYLHGGQFADHDDTVHLRETLMLLCKSPFAELDTLGNPQDLT</sequence>
<evidence type="ECO:0000256" key="11">
    <source>
        <dbReference type="SAM" id="Phobius"/>
    </source>
</evidence>
<comment type="cofactor">
    <cofactor evidence="8">
        <name>Co(2+)</name>
        <dbReference type="ChEBI" id="CHEBI:48828"/>
    </cofactor>
    <cofactor evidence="8">
        <name>Zn(2+)</name>
        <dbReference type="ChEBI" id="CHEBI:29105"/>
    </cofactor>
    <cofactor evidence="8">
        <name>Mn(2+)</name>
        <dbReference type="ChEBI" id="CHEBI:29035"/>
    </cofactor>
    <cofactor evidence="8">
        <name>Fe(2+)</name>
        <dbReference type="ChEBI" id="CHEBI:29033"/>
    </cofactor>
    <text evidence="8">Binds 2 divalent metal cations per subunit. Has a high-affinity and a low affinity metal-binding site. The true nature of the physiological cofactor is under debate. The enzyme is active with cobalt, zinc, manganese or divalent iron ions. Most likely, methionine aminopeptidases function as mononuclear Fe(2+)-metalloproteases under physiological conditions, and the catalytically relevant metal-binding site has been assigned to the histidine-containing high-affinity site.</text>
</comment>
<feature type="compositionally biased region" description="Acidic residues" evidence="10">
    <location>
        <begin position="457"/>
        <end position="468"/>
    </location>
</feature>
<evidence type="ECO:0000256" key="7">
    <source>
        <dbReference type="ARBA" id="ARBA00022801"/>
    </source>
</evidence>
<evidence type="ECO:0000256" key="1">
    <source>
        <dbReference type="ARBA" id="ARBA00000294"/>
    </source>
</evidence>
<feature type="region of interest" description="Disordered" evidence="10">
    <location>
        <begin position="457"/>
        <end position="544"/>
    </location>
</feature>
<evidence type="ECO:0000256" key="5">
    <source>
        <dbReference type="ARBA" id="ARBA00022670"/>
    </source>
</evidence>
<dbReference type="GO" id="GO:0006508">
    <property type="term" value="P:proteolysis"/>
    <property type="evidence" value="ECO:0007669"/>
    <property type="project" value="UniProtKB-KW"/>
</dbReference>
<dbReference type="InterPro" id="IPR050247">
    <property type="entry name" value="Met_Aminopeptidase_Type2"/>
</dbReference>
<keyword evidence="14" id="KW-1185">Reference proteome</keyword>
<evidence type="ECO:0000256" key="6">
    <source>
        <dbReference type="ARBA" id="ARBA00022723"/>
    </source>
</evidence>
<organism evidence="13 14">
    <name type="scientific">Symbiodinium microadriaticum</name>
    <name type="common">Dinoflagellate</name>
    <name type="synonym">Zooxanthella microadriatica</name>
    <dbReference type="NCBI Taxonomy" id="2951"/>
    <lineage>
        <taxon>Eukaryota</taxon>
        <taxon>Sar</taxon>
        <taxon>Alveolata</taxon>
        <taxon>Dinophyceae</taxon>
        <taxon>Suessiales</taxon>
        <taxon>Symbiodiniaceae</taxon>
        <taxon>Symbiodinium</taxon>
    </lineage>
</organism>
<feature type="binding site" evidence="8">
    <location>
        <position position="776"/>
    </location>
    <ligand>
        <name>a divalent metal cation</name>
        <dbReference type="ChEBI" id="CHEBI:60240"/>
        <label>2</label>
        <note>catalytic</note>
    </ligand>
</feature>
<feature type="binding site" evidence="8">
    <location>
        <position position="904"/>
    </location>
    <ligand>
        <name>a divalent metal cation</name>
        <dbReference type="ChEBI" id="CHEBI:60240"/>
        <label>1</label>
    </ligand>
</feature>
<evidence type="ECO:0000259" key="12">
    <source>
        <dbReference type="Pfam" id="PF00557"/>
    </source>
</evidence>
<feature type="transmembrane region" description="Helical" evidence="11">
    <location>
        <begin position="1323"/>
        <end position="1339"/>
    </location>
</feature>
<feature type="transmembrane region" description="Helical" evidence="11">
    <location>
        <begin position="1621"/>
        <end position="1647"/>
    </location>
</feature>
<evidence type="ECO:0000313" key="13">
    <source>
        <dbReference type="EMBL" id="OLQ09956.1"/>
    </source>
</evidence>
<proteinExistence type="inferred from homology"/>
<dbReference type="InterPro" id="IPR002468">
    <property type="entry name" value="Pept_M24A_MAP2"/>
</dbReference>
<evidence type="ECO:0000256" key="3">
    <source>
        <dbReference type="ARBA" id="ARBA00001954"/>
    </source>
</evidence>
<feature type="transmembrane region" description="Helical" evidence="11">
    <location>
        <begin position="387"/>
        <end position="409"/>
    </location>
</feature>